<feature type="domain" description="Deacetylase sirtuin-type" evidence="5">
    <location>
        <begin position="1"/>
        <end position="247"/>
    </location>
</feature>
<dbReference type="InterPro" id="IPR050134">
    <property type="entry name" value="NAD-dep_sirtuin_deacylases"/>
</dbReference>
<dbReference type="EC" id="2.3.1.286" evidence="1"/>
<dbReference type="PROSITE" id="PS50305">
    <property type="entry name" value="SIRTUIN"/>
    <property type="match status" value="1"/>
</dbReference>
<feature type="binding site" evidence="4">
    <location>
        <position position="155"/>
    </location>
    <ligand>
        <name>Zn(2+)</name>
        <dbReference type="ChEBI" id="CHEBI:29105"/>
    </ligand>
</feature>
<dbReference type="Gene3D" id="3.40.50.1220">
    <property type="entry name" value="TPP-binding domain"/>
    <property type="match status" value="1"/>
</dbReference>
<keyword evidence="4" id="KW-0862">Zinc</keyword>
<proteinExistence type="predicted"/>
<dbReference type="PANTHER" id="PTHR11085">
    <property type="entry name" value="NAD-DEPENDENT PROTEIN DEACYLASE SIRTUIN-5, MITOCHONDRIAL-RELATED"/>
    <property type="match status" value="1"/>
</dbReference>
<feature type="binding site" evidence="4">
    <location>
        <position position="152"/>
    </location>
    <ligand>
        <name>Zn(2+)</name>
        <dbReference type="ChEBI" id="CHEBI:29105"/>
    </ligand>
</feature>
<keyword evidence="6" id="KW-0378">Hydrolase</keyword>
<dbReference type="GO" id="GO:0046872">
    <property type="term" value="F:metal ion binding"/>
    <property type="evidence" value="ECO:0007669"/>
    <property type="project" value="UniProtKB-KW"/>
</dbReference>
<dbReference type="InterPro" id="IPR003000">
    <property type="entry name" value="Sirtuin"/>
</dbReference>
<dbReference type="GO" id="GO:0017136">
    <property type="term" value="F:histone deacetylase activity, NAD-dependent"/>
    <property type="evidence" value="ECO:0007669"/>
    <property type="project" value="TreeGrafter"/>
</dbReference>
<protein>
    <recommendedName>
        <fullName evidence="1">protein acetyllysine N-acetyltransferase</fullName>
        <ecNumber evidence="1">2.3.1.286</ecNumber>
    </recommendedName>
</protein>
<dbReference type="AlphaFoldDB" id="A0A4U8Q4E6"/>
<evidence type="ECO:0000256" key="1">
    <source>
        <dbReference type="ARBA" id="ARBA00012928"/>
    </source>
</evidence>
<dbReference type="Proteomes" id="UP000306509">
    <property type="component" value="Unassembled WGS sequence"/>
</dbReference>
<organism evidence="6 7">
    <name type="scientific">Robinsoniella peoriensis</name>
    <dbReference type="NCBI Taxonomy" id="180332"/>
    <lineage>
        <taxon>Bacteria</taxon>
        <taxon>Bacillati</taxon>
        <taxon>Bacillota</taxon>
        <taxon>Clostridia</taxon>
        <taxon>Lachnospirales</taxon>
        <taxon>Lachnospiraceae</taxon>
        <taxon>Robinsoniella</taxon>
    </lineage>
</organism>
<keyword evidence="2" id="KW-0808">Transferase</keyword>
<accession>A0A4U8Q4E6</accession>
<comment type="caution">
    <text evidence="6">The sequence shown here is derived from an EMBL/GenBank/DDBJ whole genome shotgun (WGS) entry which is preliminary data.</text>
</comment>
<dbReference type="InterPro" id="IPR026591">
    <property type="entry name" value="Sirtuin_cat_small_dom_sf"/>
</dbReference>
<gene>
    <name evidence="6" type="primary">cobB_3</name>
    <name evidence="6" type="ORF">DSM106044_03867</name>
</gene>
<sequence length="247" mass="28544">MKIDYLIKAIQQSEYLVALGGLNMMREVGISHYHDKDEAYRIERKYGYSPEELFSARCFATNPEKFYNYYKDDILATNEEEPGPAYYALAKLEAMGRLKYIITREIYNLPQRAGCKKVINLHGNIYENNHCPRCLKQFTLDYIKKADGVPFCDECNIPLHPGVRLVGEMVDNHVMSKAAEEVAKADVLLVLGLHLKTELCRECIQYFQGQRLILINSQEHYADNVADMVYHDNVQTFFPNVVDMIQL</sequence>
<dbReference type="SUPFAM" id="SSF52467">
    <property type="entry name" value="DHS-like NAD/FAD-binding domain"/>
    <property type="match status" value="1"/>
</dbReference>
<evidence type="ECO:0000256" key="4">
    <source>
        <dbReference type="PROSITE-ProRule" id="PRU00236"/>
    </source>
</evidence>
<dbReference type="InterPro" id="IPR029035">
    <property type="entry name" value="DHS-like_NAD/FAD-binding_dom"/>
</dbReference>
<feature type="active site" description="Proton acceptor" evidence="4">
    <location>
        <position position="122"/>
    </location>
</feature>
<dbReference type="GO" id="GO:0016787">
    <property type="term" value="F:hydrolase activity"/>
    <property type="evidence" value="ECO:0007669"/>
    <property type="project" value="UniProtKB-KW"/>
</dbReference>
<keyword evidence="7" id="KW-1185">Reference proteome</keyword>
<keyword evidence="4" id="KW-0479">Metal-binding</keyword>
<feature type="binding site" evidence="4">
    <location>
        <position position="134"/>
    </location>
    <ligand>
        <name>Zn(2+)</name>
        <dbReference type="ChEBI" id="CHEBI:29105"/>
    </ligand>
</feature>
<evidence type="ECO:0000313" key="7">
    <source>
        <dbReference type="Proteomes" id="UP000306509"/>
    </source>
</evidence>
<dbReference type="PANTHER" id="PTHR11085:SF4">
    <property type="entry name" value="NAD-DEPENDENT PROTEIN DEACYLASE"/>
    <property type="match status" value="1"/>
</dbReference>
<dbReference type="GO" id="GO:0070403">
    <property type="term" value="F:NAD+ binding"/>
    <property type="evidence" value="ECO:0007669"/>
    <property type="project" value="InterPro"/>
</dbReference>
<dbReference type="Pfam" id="PF02146">
    <property type="entry name" value="SIR2"/>
    <property type="match status" value="1"/>
</dbReference>
<dbReference type="Gene3D" id="3.30.1600.10">
    <property type="entry name" value="SIR2/SIRT2 'Small Domain"/>
    <property type="match status" value="1"/>
</dbReference>
<dbReference type="EMBL" id="QGQD01000072">
    <property type="protein sequence ID" value="TLC99268.1"/>
    <property type="molecule type" value="Genomic_DNA"/>
</dbReference>
<keyword evidence="3" id="KW-0520">NAD</keyword>
<evidence type="ECO:0000256" key="3">
    <source>
        <dbReference type="ARBA" id="ARBA00023027"/>
    </source>
</evidence>
<evidence type="ECO:0000313" key="6">
    <source>
        <dbReference type="EMBL" id="TLC99268.1"/>
    </source>
</evidence>
<dbReference type="STRING" id="180332.GCA_000797495_02949"/>
<dbReference type="RefSeq" id="WP_027294774.1">
    <property type="nucleotide sequence ID" value="NZ_JBHTNY010000033.1"/>
</dbReference>
<reference evidence="6 7" key="1">
    <citation type="journal article" date="2019" name="Anaerobe">
        <title>Detection of Robinsoniella peoriensis in multiple bone samples of a trauma patient.</title>
        <authorList>
            <person name="Schrottner P."/>
            <person name="Hartwich K."/>
            <person name="Bunk B."/>
            <person name="Schober I."/>
            <person name="Helbig S."/>
            <person name="Rudolph W.W."/>
            <person name="Gunzer F."/>
        </authorList>
    </citation>
    <scope>NUCLEOTIDE SEQUENCE [LARGE SCALE GENOMIC DNA]</scope>
    <source>
        <strain evidence="6 7">DSM 106044</strain>
    </source>
</reference>
<name>A0A4U8Q4E6_9FIRM</name>
<evidence type="ECO:0000259" key="5">
    <source>
        <dbReference type="PROSITE" id="PS50305"/>
    </source>
</evidence>
<dbReference type="InterPro" id="IPR026590">
    <property type="entry name" value="Ssirtuin_cat_dom"/>
</dbReference>
<evidence type="ECO:0000256" key="2">
    <source>
        <dbReference type="ARBA" id="ARBA00022679"/>
    </source>
</evidence>
<feature type="binding site" evidence="4">
    <location>
        <position position="131"/>
    </location>
    <ligand>
        <name>Zn(2+)</name>
        <dbReference type="ChEBI" id="CHEBI:29105"/>
    </ligand>
</feature>